<dbReference type="AlphaFoldDB" id="A0A9W9VYJ0"/>
<dbReference type="GO" id="GO:0003677">
    <property type="term" value="F:DNA binding"/>
    <property type="evidence" value="ECO:0007669"/>
    <property type="project" value="UniProtKB-KW"/>
</dbReference>
<evidence type="ECO:0000256" key="4">
    <source>
        <dbReference type="ARBA" id="ARBA00023125"/>
    </source>
</evidence>
<evidence type="ECO:0000256" key="2">
    <source>
        <dbReference type="ARBA" id="ARBA00022723"/>
    </source>
</evidence>
<name>A0A9W9VYJ0_9EURO</name>
<accession>A0A9W9VYJ0</accession>
<dbReference type="InterPro" id="IPR036864">
    <property type="entry name" value="Zn2-C6_fun-type_DNA-bd_sf"/>
</dbReference>
<gene>
    <name evidence="9" type="ORF">N7509_007005</name>
</gene>
<feature type="region of interest" description="Disordered" evidence="7">
    <location>
        <begin position="103"/>
        <end position="133"/>
    </location>
</feature>
<dbReference type="GO" id="GO:0000981">
    <property type="term" value="F:DNA-binding transcription factor activity, RNA polymerase II-specific"/>
    <property type="evidence" value="ECO:0007669"/>
    <property type="project" value="InterPro"/>
</dbReference>
<comment type="caution">
    <text evidence="9">The sequence shown here is derived from an EMBL/GenBank/DDBJ whole genome shotgun (WGS) entry which is preliminary data.</text>
</comment>
<feature type="compositionally biased region" description="Polar residues" evidence="7">
    <location>
        <begin position="115"/>
        <end position="127"/>
    </location>
</feature>
<dbReference type="InterPro" id="IPR001138">
    <property type="entry name" value="Zn2Cys6_DnaBD"/>
</dbReference>
<dbReference type="InterPro" id="IPR007219">
    <property type="entry name" value="XnlR_reg_dom"/>
</dbReference>
<sequence length="699" mass="79367">MEPSTYSLPSQIYNNSDIMSGDATRPWSDLSSPELSGPRSRSCAQCRSRKIKCDRQIPCTGCVRSGSQCIYPAGPGRAPKRPRRVVDSRVLDRLSRLEVIMKQMGSGRGQDTTERTTSTQPKESTTRVGLESKDELSTVDEQLGRLVIDDTRSYYVSNKLWANLTNEIEELRDLLYDPTSDHEEGPDDDLNQAVPDPTLNMGSNAAILGFQTIAPSIRLYHPPLSQSVALVELFKERVLPLVHIFHAPTLMRDYWDAIASLDTLDRNSEALLFAIYYSTVISMESEQCESVIGVSREVALRHYQYAVQQAMARADFLNTQSVTLLQAVVLFLSALRNVDASRRTWSLTALVFHIARAMGLHRDGTAFGLPPLETELRRRLWWHICFLDIRSSEYHGCQPIVQDSAFDTKTPLNIDDSDLVHGMNEAPIEREEATEMTFCLVRCEVLRVAWKTSYFSPSQMSSNERQEEKIPTNPEEMAKSLTEKLEERYIKHCDPSIPFLKLCTTVARLMINRIWLAIYYPPRQKPSSSLPAASRDKMFLTAISILEFSTILITSPEVAQWTWHSKTHIQWHAVVIVLAEICSRPSSPECDRAWECANTVYNRWNMRNDRANSLWRPINRLMAKAKSVRGTHISDEHEAHLRTPGVASVTFNDLAVDIPSDFLLEPPEIFLHPDFLNEAHGDLESMYNDYTMGDWFADG</sequence>
<feature type="compositionally biased region" description="Polar residues" evidence="7">
    <location>
        <begin position="1"/>
        <end position="18"/>
    </location>
</feature>
<feature type="region of interest" description="Disordered" evidence="7">
    <location>
        <begin position="1"/>
        <end position="41"/>
    </location>
</feature>
<dbReference type="OrthoDB" id="435881at2759"/>
<dbReference type="InterPro" id="IPR050613">
    <property type="entry name" value="Sec_Metabolite_Reg"/>
</dbReference>
<keyword evidence="10" id="KW-1185">Reference proteome</keyword>
<keyword evidence="5" id="KW-0804">Transcription</keyword>
<dbReference type="Proteomes" id="UP001147747">
    <property type="component" value="Unassembled WGS sequence"/>
</dbReference>
<dbReference type="PANTHER" id="PTHR31001">
    <property type="entry name" value="UNCHARACTERIZED TRANSCRIPTIONAL REGULATORY PROTEIN"/>
    <property type="match status" value="1"/>
</dbReference>
<evidence type="ECO:0000256" key="1">
    <source>
        <dbReference type="ARBA" id="ARBA00004123"/>
    </source>
</evidence>
<dbReference type="PROSITE" id="PS00463">
    <property type="entry name" value="ZN2_CY6_FUNGAL_1"/>
    <property type="match status" value="1"/>
</dbReference>
<dbReference type="GO" id="GO:0006351">
    <property type="term" value="P:DNA-templated transcription"/>
    <property type="evidence" value="ECO:0007669"/>
    <property type="project" value="InterPro"/>
</dbReference>
<evidence type="ECO:0000313" key="9">
    <source>
        <dbReference type="EMBL" id="KAJ5391515.1"/>
    </source>
</evidence>
<dbReference type="SMART" id="SM00066">
    <property type="entry name" value="GAL4"/>
    <property type="match status" value="1"/>
</dbReference>
<evidence type="ECO:0000313" key="10">
    <source>
        <dbReference type="Proteomes" id="UP001147747"/>
    </source>
</evidence>
<dbReference type="SMART" id="SM00906">
    <property type="entry name" value="Fungal_trans"/>
    <property type="match status" value="1"/>
</dbReference>
<protein>
    <recommendedName>
        <fullName evidence="8">Zn(2)-C6 fungal-type domain-containing protein</fullName>
    </recommendedName>
</protein>
<proteinExistence type="predicted"/>
<keyword evidence="3" id="KW-0805">Transcription regulation</keyword>
<feature type="domain" description="Zn(2)-C6 fungal-type" evidence="8">
    <location>
        <begin position="42"/>
        <end position="71"/>
    </location>
</feature>
<evidence type="ECO:0000256" key="5">
    <source>
        <dbReference type="ARBA" id="ARBA00023163"/>
    </source>
</evidence>
<keyword evidence="6" id="KW-0539">Nucleus</keyword>
<dbReference type="Pfam" id="PF04082">
    <property type="entry name" value="Fungal_trans"/>
    <property type="match status" value="1"/>
</dbReference>
<dbReference type="RefSeq" id="XP_056487193.1">
    <property type="nucleotide sequence ID" value="XM_056631642.1"/>
</dbReference>
<organism evidence="9 10">
    <name type="scientific">Penicillium cosmopolitanum</name>
    <dbReference type="NCBI Taxonomy" id="1131564"/>
    <lineage>
        <taxon>Eukaryota</taxon>
        <taxon>Fungi</taxon>
        <taxon>Dikarya</taxon>
        <taxon>Ascomycota</taxon>
        <taxon>Pezizomycotina</taxon>
        <taxon>Eurotiomycetes</taxon>
        <taxon>Eurotiomycetidae</taxon>
        <taxon>Eurotiales</taxon>
        <taxon>Aspergillaceae</taxon>
        <taxon>Penicillium</taxon>
    </lineage>
</organism>
<reference evidence="9" key="2">
    <citation type="journal article" date="2023" name="IMA Fungus">
        <title>Comparative genomic study of the Penicillium genus elucidates a diverse pangenome and 15 lateral gene transfer events.</title>
        <authorList>
            <person name="Petersen C."/>
            <person name="Sorensen T."/>
            <person name="Nielsen M.R."/>
            <person name="Sondergaard T.E."/>
            <person name="Sorensen J.L."/>
            <person name="Fitzpatrick D.A."/>
            <person name="Frisvad J.C."/>
            <person name="Nielsen K.L."/>
        </authorList>
    </citation>
    <scope>NUCLEOTIDE SEQUENCE</scope>
    <source>
        <strain evidence="9">IBT 29677</strain>
    </source>
</reference>
<dbReference type="PROSITE" id="PS50048">
    <property type="entry name" value="ZN2_CY6_FUNGAL_2"/>
    <property type="match status" value="1"/>
</dbReference>
<keyword evidence="4" id="KW-0238">DNA-binding</keyword>
<dbReference type="Pfam" id="PF00172">
    <property type="entry name" value="Zn_clus"/>
    <property type="match status" value="1"/>
</dbReference>
<evidence type="ECO:0000256" key="6">
    <source>
        <dbReference type="ARBA" id="ARBA00023242"/>
    </source>
</evidence>
<keyword evidence="2" id="KW-0479">Metal-binding</keyword>
<evidence type="ECO:0000256" key="7">
    <source>
        <dbReference type="SAM" id="MobiDB-lite"/>
    </source>
</evidence>
<dbReference type="GO" id="GO:0005634">
    <property type="term" value="C:nucleus"/>
    <property type="evidence" value="ECO:0007669"/>
    <property type="project" value="UniProtKB-SubCell"/>
</dbReference>
<dbReference type="GeneID" id="81370622"/>
<evidence type="ECO:0000259" key="8">
    <source>
        <dbReference type="PROSITE" id="PS50048"/>
    </source>
</evidence>
<dbReference type="EMBL" id="JAPZBU010000008">
    <property type="protein sequence ID" value="KAJ5391515.1"/>
    <property type="molecule type" value="Genomic_DNA"/>
</dbReference>
<dbReference type="CDD" id="cd12148">
    <property type="entry name" value="fungal_TF_MHR"/>
    <property type="match status" value="1"/>
</dbReference>
<dbReference type="PANTHER" id="PTHR31001:SF57">
    <property type="entry name" value="ZN(II)2CYS6 TRANSCRIPTION FACTOR (EUROFUNG)"/>
    <property type="match status" value="1"/>
</dbReference>
<dbReference type="CDD" id="cd00067">
    <property type="entry name" value="GAL4"/>
    <property type="match status" value="1"/>
</dbReference>
<reference evidence="9" key="1">
    <citation type="submission" date="2022-12" db="EMBL/GenBank/DDBJ databases">
        <authorList>
            <person name="Petersen C."/>
        </authorList>
    </citation>
    <scope>NUCLEOTIDE SEQUENCE</scope>
    <source>
        <strain evidence="9">IBT 29677</strain>
    </source>
</reference>
<dbReference type="GO" id="GO:0008270">
    <property type="term" value="F:zinc ion binding"/>
    <property type="evidence" value="ECO:0007669"/>
    <property type="project" value="InterPro"/>
</dbReference>
<comment type="subcellular location">
    <subcellularLocation>
        <location evidence="1">Nucleus</location>
    </subcellularLocation>
</comment>
<dbReference type="Gene3D" id="4.10.240.10">
    <property type="entry name" value="Zn(2)-C6 fungal-type DNA-binding domain"/>
    <property type="match status" value="1"/>
</dbReference>
<evidence type="ECO:0000256" key="3">
    <source>
        <dbReference type="ARBA" id="ARBA00023015"/>
    </source>
</evidence>
<dbReference type="SUPFAM" id="SSF57701">
    <property type="entry name" value="Zn2/Cys6 DNA-binding domain"/>
    <property type="match status" value="1"/>
</dbReference>